<reference evidence="2 3" key="1">
    <citation type="submission" date="2018-10" db="EMBL/GenBank/DDBJ databases">
        <title>A high-quality apple genome assembly.</title>
        <authorList>
            <person name="Hu J."/>
        </authorList>
    </citation>
    <scope>NUCLEOTIDE SEQUENCE [LARGE SCALE GENOMIC DNA]</scope>
    <source>
        <strain evidence="3">cv. HFTH1</strain>
        <tissue evidence="2">Young leaf</tissue>
    </source>
</reference>
<dbReference type="AlphaFoldDB" id="A0A498JJK4"/>
<dbReference type="EMBL" id="RDQH01000333">
    <property type="protein sequence ID" value="RXH93501.1"/>
    <property type="molecule type" value="Genomic_DNA"/>
</dbReference>
<name>A0A498JJK4_MALDO</name>
<proteinExistence type="predicted"/>
<comment type="caution">
    <text evidence="2">The sequence shown here is derived from an EMBL/GenBank/DDBJ whole genome shotgun (WGS) entry which is preliminary data.</text>
</comment>
<keyword evidence="3" id="KW-1185">Reference proteome</keyword>
<organism evidence="2 3">
    <name type="scientific">Malus domestica</name>
    <name type="common">Apple</name>
    <name type="synonym">Pyrus malus</name>
    <dbReference type="NCBI Taxonomy" id="3750"/>
    <lineage>
        <taxon>Eukaryota</taxon>
        <taxon>Viridiplantae</taxon>
        <taxon>Streptophyta</taxon>
        <taxon>Embryophyta</taxon>
        <taxon>Tracheophyta</taxon>
        <taxon>Spermatophyta</taxon>
        <taxon>Magnoliopsida</taxon>
        <taxon>eudicotyledons</taxon>
        <taxon>Gunneridae</taxon>
        <taxon>Pentapetalae</taxon>
        <taxon>rosids</taxon>
        <taxon>fabids</taxon>
        <taxon>Rosales</taxon>
        <taxon>Rosaceae</taxon>
        <taxon>Amygdaloideae</taxon>
        <taxon>Maleae</taxon>
        <taxon>Malus</taxon>
    </lineage>
</organism>
<sequence length="231" mass="26673">MEYELPCEGKLLHDLDALFADDLDALFAETTAFDPVTFLEDMGIDVHAMATMEKKKPVNPPLPKRCFGNGKELKTLLRVLDDLRALFTDDLDALFAETTAFDPVTFLEDVGIDVHTLTTMEKKPVNLPLLKRCFGNGKELKTLHRVLSPPSCYLENLKKKDDSERDHRQDWNDEERMARSKRKLHQGYQDYQNQRRKIQVLDIKDLPKPAKPQRGNVFKNKQLKSRKCLAF</sequence>
<feature type="compositionally biased region" description="Basic and acidic residues" evidence="1">
    <location>
        <begin position="163"/>
        <end position="178"/>
    </location>
</feature>
<evidence type="ECO:0000313" key="3">
    <source>
        <dbReference type="Proteomes" id="UP000290289"/>
    </source>
</evidence>
<gene>
    <name evidence="2" type="ORF">DVH24_014077</name>
</gene>
<feature type="region of interest" description="Disordered" evidence="1">
    <location>
        <begin position="163"/>
        <end position="189"/>
    </location>
</feature>
<accession>A0A498JJK4</accession>
<dbReference type="Proteomes" id="UP000290289">
    <property type="component" value="Chromosome 7"/>
</dbReference>
<evidence type="ECO:0000256" key="1">
    <source>
        <dbReference type="SAM" id="MobiDB-lite"/>
    </source>
</evidence>
<evidence type="ECO:0000313" key="2">
    <source>
        <dbReference type="EMBL" id="RXH93501.1"/>
    </source>
</evidence>
<protein>
    <submittedName>
        <fullName evidence="2">Uncharacterized protein</fullName>
    </submittedName>
</protein>